<dbReference type="RefSeq" id="WP_179110692.1">
    <property type="nucleotide sequence ID" value="NZ_FUKQ01000044.1"/>
</dbReference>
<dbReference type="EMBL" id="FUKQ01000044">
    <property type="protein sequence ID" value="SJN40159.1"/>
    <property type="molecule type" value="Genomic_DNA"/>
</dbReference>
<gene>
    <name evidence="2" type="ORF">FM114_11975</name>
</gene>
<keyword evidence="3" id="KW-1185">Reference proteome</keyword>
<name>A0A1R4K792_9ACTN</name>
<dbReference type="Gene3D" id="3.30.70.100">
    <property type="match status" value="1"/>
</dbReference>
<dbReference type="Pfam" id="PF03992">
    <property type="entry name" value="ABM"/>
    <property type="match status" value="1"/>
</dbReference>
<proteinExistence type="predicted"/>
<protein>
    <recommendedName>
        <fullName evidence="1">ABM domain-containing protein</fullName>
    </recommendedName>
</protein>
<dbReference type="InterPro" id="IPR011008">
    <property type="entry name" value="Dimeric_a/b-barrel"/>
</dbReference>
<dbReference type="SUPFAM" id="SSF54909">
    <property type="entry name" value="Dimeric alpha+beta barrel"/>
    <property type="match status" value="1"/>
</dbReference>
<evidence type="ECO:0000259" key="1">
    <source>
        <dbReference type="Pfam" id="PF03992"/>
    </source>
</evidence>
<dbReference type="Proteomes" id="UP000188342">
    <property type="component" value="Unassembled WGS sequence"/>
</dbReference>
<sequence length="102" mass="11496">MIVINRFRVPVHERDGFCAQSDVAVELLRSRPGLLSLDLVLNLDDEELWSLVTRWENVGAYRNALGGYEAKMALTPLLSRVIDEPSAYADPDEVGWNLPRSL</sequence>
<dbReference type="STRING" id="1255658.FM114_11975"/>
<dbReference type="InterPro" id="IPR007138">
    <property type="entry name" value="ABM_dom"/>
</dbReference>
<organism evidence="2 3">
    <name type="scientific">Luteococcus japonicus LSP_Lj1</name>
    <dbReference type="NCBI Taxonomy" id="1255658"/>
    <lineage>
        <taxon>Bacteria</taxon>
        <taxon>Bacillati</taxon>
        <taxon>Actinomycetota</taxon>
        <taxon>Actinomycetes</taxon>
        <taxon>Propionibacteriales</taxon>
        <taxon>Propionibacteriaceae</taxon>
        <taxon>Luteococcus</taxon>
    </lineage>
</organism>
<reference evidence="2 3" key="1">
    <citation type="submission" date="2017-02" db="EMBL/GenBank/DDBJ databases">
        <authorList>
            <person name="Peterson S.W."/>
        </authorList>
    </citation>
    <scope>NUCLEOTIDE SEQUENCE [LARGE SCALE GENOMIC DNA]</scope>
    <source>
        <strain evidence="2 3">LSP_Lj1</strain>
    </source>
</reference>
<accession>A0A1R4K792</accession>
<evidence type="ECO:0000313" key="2">
    <source>
        <dbReference type="EMBL" id="SJN40159.1"/>
    </source>
</evidence>
<dbReference type="AlphaFoldDB" id="A0A1R4K792"/>
<evidence type="ECO:0000313" key="3">
    <source>
        <dbReference type="Proteomes" id="UP000188342"/>
    </source>
</evidence>
<feature type="domain" description="ABM" evidence="1">
    <location>
        <begin position="2"/>
        <end position="66"/>
    </location>
</feature>